<sequence>MTQHLNSLGKSALLILSNTIIVLPFMIFIQIAKGTSLLALLPFLLFYTFRMTGVFFIRGIKTRINSYSLLKISLYAGLLGCLLGFIGSFYFPFYTLSGILLGVSAAWLPMSNTSVNYYLKNTNQLIKGKTLVSLLLFLALGFSFVLSPSLKYPLFFVFYGIVYLISFQLVGNLDNYKVDPNDLEKSFI</sequence>
<accession>A0A0B8QUY5</accession>
<dbReference type="RefSeq" id="WP_232238901.1">
    <property type="nucleotide sequence ID" value="NZ_BAABQR010000005.1"/>
</dbReference>
<dbReference type="EMBL" id="BBSI01000030">
    <property type="protein sequence ID" value="GAM80822.1"/>
    <property type="molecule type" value="Genomic_DNA"/>
</dbReference>
<name>A0A0B8QUY5_LACLL</name>
<protein>
    <submittedName>
        <fullName evidence="1">Predicted membrane protein</fullName>
    </submittedName>
</protein>
<organism evidence="1 2">
    <name type="scientific">Lactococcus lactis subsp. lactis</name>
    <name type="common">Streptococcus lactis</name>
    <dbReference type="NCBI Taxonomy" id="1360"/>
    <lineage>
        <taxon>Bacteria</taxon>
        <taxon>Bacillati</taxon>
        <taxon>Bacillota</taxon>
        <taxon>Bacilli</taxon>
        <taxon>Lactobacillales</taxon>
        <taxon>Streptococcaceae</taxon>
        <taxon>Lactococcus</taxon>
    </lineage>
</organism>
<gene>
    <name evidence="1" type="ORF">JCM5805K_1938</name>
</gene>
<reference evidence="1 2" key="1">
    <citation type="submission" date="2015-01" db="EMBL/GenBank/DDBJ databases">
        <title>Lactococcus lactis subsp.lactis JCM 5805 whole genome shotgun sequence.</title>
        <authorList>
            <person name="Fujii T."/>
            <person name="Tomita Y."/>
            <person name="Ikushima S."/>
            <person name="Fujiwara D."/>
        </authorList>
    </citation>
    <scope>NUCLEOTIDE SEQUENCE [LARGE SCALE GENOMIC DNA]</scope>
    <source>
        <strain evidence="1 2">JCM 5805</strain>
    </source>
</reference>
<dbReference type="PATRIC" id="fig|1360.96.peg.2339"/>
<comment type="caution">
    <text evidence="1">The sequence shown here is derived from an EMBL/GenBank/DDBJ whole genome shotgun (WGS) entry which is preliminary data.</text>
</comment>
<evidence type="ECO:0000313" key="1">
    <source>
        <dbReference type="EMBL" id="GAM80822.1"/>
    </source>
</evidence>
<proteinExistence type="predicted"/>
<evidence type="ECO:0000313" key="2">
    <source>
        <dbReference type="Proteomes" id="UP000031847"/>
    </source>
</evidence>
<dbReference type="Proteomes" id="UP000031847">
    <property type="component" value="Unassembled WGS sequence"/>
</dbReference>
<dbReference type="AlphaFoldDB" id="A0A0B8QUY5"/>